<dbReference type="InterPro" id="IPR006439">
    <property type="entry name" value="HAD-SF_hydro_IA"/>
</dbReference>
<dbReference type="InterPro" id="IPR023214">
    <property type="entry name" value="HAD_sf"/>
</dbReference>
<accession>A0A9D1HWP7</accession>
<protein>
    <submittedName>
        <fullName evidence="1">HAD family phosphatase</fullName>
    </submittedName>
</protein>
<evidence type="ECO:0000313" key="2">
    <source>
        <dbReference type="Proteomes" id="UP000824078"/>
    </source>
</evidence>
<dbReference type="InterPro" id="IPR036412">
    <property type="entry name" value="HAD-like_sf"/>
</dbReference>
<name>A0A9D1HWP7_9ACTN</name>
<dbReference type="NCBIfam" id="TIGR01509">
    <property type="entry name" value="HAD-SF-IA-v3"/>
    <property type="match status" value="1"/>
</dbReference>
<dbReference type="Proteomes" id="UP000824078">
    <property type="component" value="Unassembled WGS sequence"/>
</dbReference>
<dbReference type="EMBL" id="DVMQ01000014">
    <property type="protein sequence ID" value="HIU24121.1"/>
    <property type="molecule type" value="Genomic_DNA"/>
</dbReference>
<dbReference type="AlphaFoldDB" id="A0A9D1HWP7"/>
<gene>
    <name evidence="1" type="ORF">IAD17_04300</name>
</gene>
<organism evidence="1 2">
    <name type="scientific">Candidatus Coprovicinus avistercoris</name>
    <dbReference type="NCBI Taxonomy" id="2840754"/>
    <lineage>
        <taxon>Bacteria</taxon>
        <taxon>Bacillati</taxon>
        <taxon>Actinomycetota</taxon>
        <taxon>Coriobacteriia</taxon>
        <taxon>Coriobacteriales</taxon>
        <taxon>Coriobacteriaceae</taxon>
        <taxon>Coriobacteriaceae incertae sedis</taxon>
        <taxon>Candidatus Coprovicinus</taxon>
    </lineage>
</organism>
<proteinExistence type="predicted"/>
<comment type="caution">
    <text evidence="1">The sequence shown here is derived from an EMBL/GenBank/DDBJ whole genome shotgun (WGS) entry which is preliminary data.</text>
</comment>
<dbReference type="PANTHER" id="PTHR18901:SF38">
    <property type="entry name" value="PSEUDOURIDINE-5'-PHOSPHATASE"/>
    <property type="match status" value="1"/>
</dbReference>
<sequence length="221" mass="24142">MLPSYALFDFDGVIIDSEPFYIETDRQVISRFGYEPTDEELYTFMGRSSSKMGTALLAAHGINVTIEQYKAARPDPLVTIYDNPKIPAIAGLRELWQNLAEHNVGIGVVSTSLCAPLTAALNRLGLMSFVDVLVGRELVRHTKPHPEPYLKALSYFTANPEDVSKTIAIDDSPSGIASARAAGMYTIGFQGSTVPQALPEADLVVTSHEELARTLKAWGLR</sequence>
<dbReference type="SUPFAM" id="SSF56784">
    <property type="entry name" value="HAD-like"/>
    <property type="match status" value="1"/>
</dbReference>
<dbReference type="InterPro" id="IPR023198">
    <property type="entry name" value="PGP-like_dom2"/>
</dbReference>
<reference evidence="1" key="2">
    <citation type="journal article" date="2021" name="PeerJ">
        <title>Extensive microbial diversity within the chicken gut microbiome revealed by metagenomics and culture.</title>
        <authorList>
            <person name="Gilroy R."/>
            <person name="Ravi A."/>
            <person name="Getino M."/>
            <person name="Pursley I."/>
            <person name="Horton D.L."/>
            <person name="Alikhan N.F."/>
            <person name="Baker D."/>
            <person name="Gharbi K."/>
            <person name="Hall N."/>
            <person name="Watson M."/>
            <person name="Adriaenssens E.M."/>
            <person name="Foster-Nyarko E."/>
            <person name="Jarju S."/>
            <person name="Secka A."/>
            <person name="Antonio M."/>
            <person name="Oren A."/>
            <person name="Chaudhuri R.R."/>
            <person name="La Ragione R."/>
            <person name="Hildebrand F."/>
            <person name="Pallen M.J."/>
        </authorList>
    </citation>
    <scope>NUCLEOTIDE SEQUENCE</scope>
    <source>
        <strain evidence="1">ChiHjej12B11-29160</strain>
    </source>
</reference>
<dbReference type="Gene3D" id="1.10.150.240">
    <property type="entry name" value="Putative phosphatase, domain 2"/>
    <property type="match status" value="1"/>
</dbReference>
<reference evidence="1" key="1">
    <citation type="submission" date="2020-10" db="EMBL/GenBank/DDBJ databases">
        <authorList>
            <person name="Gilroy R."/>
        </authorList>
    </citation>
    <scope>NUCLEOTIDE SEQUENCE</scope>
    <source>
        <strain evidence="1">ChiHjej12B11-29160</strain>
    </source>
</reference>
<dbReference type="InterPro" id="IPR041492">
    <property type="entry name" value="HAD_2"/>
</dbReference>
<dbReference type="SFLD" id="SFLDG01129">
    <property type="entry name" value="C1.5:_HAD__Beta-PGM__Phosphata"/>
    <property type="match status" value="1"/>
</dbReference>
<dbReference type="Pfam" id="PF13419">
    <property type="entry name" value="HAD_2"/>
    <property type="match status" value="1"/>
</dbReference>
<dbReference type="SFLD" id="SFLDS00003">
    <property type="entry name" value="Haloacid_Dehalogenase"/>
    <property type="match status" value="1"/>
</dbReference>
<dbReference type="Gene3D" id="3.40.50.1000">
    <property type="entry name" value="HAD superfamily/HAD-like"/>
    <property type="match status" value="1"/>
</dbReference>
<evidence type="ECO:0000313" key="1">
    <source>
        <dbReference type="EMBL" id="HIU24121.1"/>
    </source>
</evidence>
<dbReference type="PANTHER" id="PTHR18901">
    <property type="entry name" value="2-DEOXYGLUCOSE-6-PHOSPHATE PHOSPHATASE 2"/>
    <property type="match status" value="1"/>
</dbReference>